<sequence>MKIETSLFPPRTSSQDLEGSSAFTANVPSYSTSIVPDCLTHQKSTFHTRANAPSTIPLVSPGISLMPTTIPLSTKTSDTPNYWSSSSDDKVIFPGDCDSSRIEFEDVNGEKTTSGFDTEIITLTESHPRERQQSIASDVTLVEQIDIDDFNIHTSYDEAIKENEVFQYSHRSNSRKKTNHLKERSITSANIDYTTPFILPPGALSGPPILLFEENPMLKFALKSKDPMVKYLNRALIEIINQAFENDNTWTIRRIEWIKTIETTKKELEMHKQDKITSRQQIKSLTLACEIIKEEVERVRQENFKIKKELMETQDKIQVLEKEKTLNQEKVMWNNIKTGR</sequence>
<reference evidence="2" key="1">
    <citation type="submission" date="2021-06" db="EMBL/GenBank/DDBJ databases">
        <authorList>
            <person name="Kallberg Y."/>
            <person name="Tangrot J."/>
            <person name="Rosling A."/>
        </authorList>
    </citation>
    <scope>NUCLEOTIDE SEQUENCE</scope>
    <source>
        <strain evidence="2">CL551</strain>
    </source>
</reference>
<evidence type="ECO:0000313" key="3">
    <source>
        <dbReference type="Proteomes" id="UP000789342"/>
    </source>
</evidence>
<proteinExistence type="predicted"/>
<keyword evidence="1" id="KW-0175">Coiled coil</keyword>
<organism evidence="2 3">
    <name type="scientific">Acaulospora morrowiae</name>
    <dbReference type="NCBI Taxonomy" id="94023"/>
    <lineage>
        <taxon>Eukaryota</taxon>
        <taxon>Fungi</taxon>
        <taxon>Fungi incertae sedis</taxon>
        <taxon>Mucoromycota</taxon>
        <taxon>Glomeromycotina</taxon>
        <taxon>Glomeromycetes</taxon>
        <taxon>Diversisporales</taxon>
        <taxon>Acaulosporaceae</taxon>
        <taxon>Acaulospora</taxon>
    </lineage>
</organism>
<feature type="coiled-coil region" evidence="1">
    <location>
        <begin position="282"/>
        <end position="330"/>
    </location>
</feature>
<dbReference type="AlphaFoldDB" id="A0A9N8ZZY7"/>
<keyword evidence="3" id="KW-1185">Reference proteome</keyword>
<evidence type="ECO:0000256" key="1">
    <source>
        <dbReference type="SAM" id="Coils"/>
    </source>
</evidence>
<dbReference type="Proteomes" id="UP000789342">
    <property type="component" value="Unassembled WGS sequence"/>
</dbReference>
<comment type="caution">
    <text evidence="2">The sequence shown here is derived from an EMBL/GenBank/DDBJ whole genome shotgun (WGS) entry which is preliminary data.</text>
</comment>
<accession>A0A9N8ZZY7</accession>
<dbReference type="EMBL" id="CAJVPV010001934">
    <property type="protein sequence ID" value="CAG8512899.1"/>
    <property type="molecule type" value="Genomic_DNA"/>
</dbReference>
<evidence type="ECO:0000313" key="2">
    <source>
        <dbReference type="EMBL" id="CAG8512899.1"/>
    </source>
</evidence>
<name>A0A9N8ZZY7_9GLOM</name>
<gene>
    <name evidence="2" type="ORF">AMORRO_LOCUS3819</name>
</gene>
<dbReference type="OrthoDB" id="2447060at2759"/>
<protein>
    <submittedName>
        <fullName evidence="2">3572_t:CDS:1</fullName>
    </submittedName>
</protein>